<name>A0A2W5SWX0_9BACT</name>
<proteinExistence type="predicted"/>
<sequence length="252" mass="27878">GAQTAGAIHRVTDKEKLSGAFVQVRLIALDKCPPDFAKDVTRATNTQNRVEAKDFASLDPLQERLRTELLVSGREYLIKAGDKVVDASRQCTAEEAAFALSCASDVALATIAKNSIGRVWDDSPEAGGKGVSIYRKVFPQSLDSQYLWNTVQALRAVDQHLQAVKTKVTSGVCVHGNRFVAAQFFKSMDRSRLFSTNFSVSEVPLAEIKSLVDDVQKVLKTNFKTSYPGALFKHQAKCQEIDERLKELRKQK</sequence>
<accession>A0A2W5SWX0</accession>
<feature type="domain" description="Abortive phage infection protein C-terminal" evidence="1">
    <location>
        <begin position="1"/>
        <end position="101"/>
    </location>
</feature>
<comment type="caution">
    <text evidence="2">The sequence shown here is derived from an EMBL/GenBank/DDBJ whole genome shotgun (WGS) entry which is preliminary data.</text>
</comment>
<dbReference type="InterPro" id="IPR018891">
    <property type="entry name" value="AIPR_C"/>
</dbReference>
<gene>
    <name evidence="2" type="ORF">DI536_32515</name>
</gene>
<dbReference type="AlphaFoldDB" id="A0A2W5SWX0"/>
<feature type="non-terminal residue" evidence="2">
    <location>
        <position position="1"/>
    </location>
</feature>
<reference evidence="2 3" key="1">
    <citation type="submission" date="2017-08" db="EMBL/GenBank/DDBJ databases">
        <title>Infants hospitalized years apart are colonized by the same room-sourced microbial strains.</title>
        <authorList>
            <person name="Brooks B."/>
            <person name="Olm M.R."/>
            <person name="Firek B.A."/>
            <person name="Baker R."/>
            <person name="Thomas B.C."/>
            <person name="Morowitz M.J."/>
            <person name="Banfield J.F."/>
        </authorList>
    </citation>
    <scope>NUCLEOTIDE SEQUENCE [LARGE SCALE GENOMIC DNA]</scope>
    <source>
        <strain evidence="2">S2_003_000_R2_14</strain>
    </source>
</reference>
<protein>
    <recommendedName>
        <fullName evidence="1">Abortive phage infection protein C-terminal domain-containing protein</fullName>
    </recommendedName>
</protein>
<evidence type="ECO:0000313" key="3">
    <source>
        <dbReference type="Proteomes" id="UP000249061"/>
    </source>
</evidence>
<organism evidence="2 3">
    <name type="scientific">Archangium gephyra</name>
    <dbReference type="NCBI Taxonomy" id="48"/>
    <lineage>
        <taxon>Bacteria</taxon>
        <taxon>Pseudomonadati</taxon>
        <taxon>Myxococcota</taxon>
        <taxon>Myxococcia</taxon>
        <taxon>Myxococcales</taxon>
        <taxon>Cystobacterineae</taxon>
        <taxon>Archangiaceae</taxon>
        <taxon>Archangium</taxon>
    </lineage>
</organism>
<dbReference type="Proteomes" id="UP000249061">
    <property type="component" value="Unassembled WGS sequence"/>
</dbReference>
<evidence type="ECO:0000313" key="2">
    <source>
        <dbReference type="EMBL" id="PZR05253.1"/>
    </source>
</evidence>
<evidence type="ECO:0000259" key="1">
    <source>
        <dbReference type="Pfam" id="PF10592"/>
    </source>
</evidence>
<dbReference type="Pfam" id="PF10592">
    <property type="entry name" value="AIPR"/>
    <property type="match status" value="1"/>
</dbReference>
<dbReference type="EMBL" id="QFQP01000046">
    <property type="protein sequence ID" value="PZR05253.1"/>
    <property type="molecule type" value="Genomic_DNA"/>
</dbReference>